<keyword evidence="1" id="KW-0560">Oxidoreductase</keyword>
<dbReference type="PANTHER" id="PTHR43818:SF11">
    <property type="entry name" value="BCDNA.GH03377"/>
    <property type="match status" value="1"/>
</dbReference>
<feature type="domain" description="GFO/IDH/MocA-like oxidoreductase" evidence="3">
    <location>
        <begin position="136"/>
        <end position="260"/>
    </location>
</feature>
<dbReference type="Proteomes" id="UP001169760">
    <property type="component" value="Unassembled WGS sequence"/>
</dbReference>
<dbReference type="AlphaFoldDB" id="A0AAW7X3L0"/>
<gene>
    <name evidence="4" type="ORF">Q4521_05850</name>
</gene>
<dbReference type="Pfam" id="PF01408">
    <property type="entry name" value="GFO_IDH_MocA"/>
    <property type="match status" value="1"/>
</dbReference>
<comment type="caution">
    <text evidence="4">The sequence shown here is derived from an EMBL/GenBank/DDBJ whole genome shotgun (WGS) entry which is preliminary data.</text>
</comment>
<dbReference type="EMBL" id="JAUOPB010000003">
    <property type="protein sequence ID" value="MDO6421989.1"/>
    <property type="molecule type" value="Genomic_DNA"/>
</dbReference>
<sequence length="327" mass="36184">MKTLTAPIRWGIIGCGDVTEVKSGPAFYKTKHSQLAAVMRRDTAKAHDYAKRHGVATVHTCAEALIHDPNIDAIYIATPPASHLQYALEVAVAGKPCCVEKPMALNNKQCETMVEAFNEAQLPLFVAYYRRTLPRFLKVKQWLDEQAIGDVRHISWNFRKPPSDTDKAKQANWRTQPDKAGGGYFVDLASHGLDLFDFLLGPIHKVNGFAANQQQLYQAEDAVTAAWQFKSGVTGSGYWNFGARTRLDEVEIIGSAGEIRFAIFEDKPVTLINEQGGTAETLAHPEHIQTYHVEAMNEHLLGTSTHPSLGESAARANWVMDKILSGK</sequence>
<dbReference type="SUPFAM" id="SSF55347">
    <property type="entry name" value="Glyceraldehyde-3-phosphate dehydrogenase-like, C-terminal domain"/>
    <property type="match status" value="1"/>
</dbReference>
<dbReference type="InterPro" id="IPR050463">
    <property type="entry name" value="Gfo/Idh/MocA_oxidrdct_glycsds"/>
</dbReference>
<dbReference type="PANTHER" id="PTHR43818">
    <property type="entry name" value="BCDNA.GH03377"/>
    <property type="match status" value="1"/>
</dbReference>
<reference evidence="4" key="1">
    <citation type="submission" date="2023-07" db="EMBL/GenBank/DDBJ databases">
        <title>Genome content predicts the carbon catabolic preferences of heterotrophic bacteria.</title>
        <authorList>
            <person name="Gralka M."/>
        </authorList>
    </citation>
    <scope>NUCLEOTIDE SEQUENCE</scope>
    <source>
        <strain evidence="4">I3M17_2</strain>
    </source>
</reference>
<protein>
    <submittedName>
        <fullName evidence="4">Gfo/Idh/MocA family oxidoreductase</fullName>
    </submittedName>
</protein>
<evidence type="ECO:0000259" key="3">
    <source>
        <dbReference type="Pfam" id="PF22725"/>
    </source>
</evidence>
<evidence type="ECO:0000313" key="5">
    <source>
        <dbReference type="Proteomes" id="UP001169760"/>
    </source>
</evidence>
<dbReference type="InterPro" id="IPR055170">
    <property type="entry name" value="GFO_IDH_MocA-like_dom"/>
</dbReference>
<dbReference type="Gene3D" id="3.30.360.10">
    <property type="entry name" value="Dihydrodipicolinate Reductase, domain 2"/>
    <property type="match status" value="1"/>
</dbReference>
<dbReference type="Pfam" id="PF22725">
    <property type="entry name" value="GFO_IDH_MocA_C3"/>
    <property type="match status" value="1"/>
</dbReference>
<dbReference type="Gene3D" id="3.40.50.720">
    <property type="entry name" value="NAD(P)-binding Rossmann-like Domain"/>
    <property type="match status" value="1"/>
</dbReference>
<dbReference type="GO" id="GO:0000166">
    <property type="term" value="F:nucleotide binding"/>
    <property type="evidence" value="ECO:0007669"/>
    <property type="project" value="InterPro"/>
</dbReference>
<dbReference type="InterPro" id="IPR036291">
    <property type="entry name" value="NAD(P)-bd_dom_sf"/>
</dbReference>
<name>A0AAW7X3L0_9GAMM</name>
<proteinExistence type="predicted"/>
<dbReference type="GO" id="GO:0016491">
    <property type="term" value="F:oxidoreductase activity"/>
    <property type="evidence" value="ECO:0007669"/>
    <property type="project" value="UniProtKB-KW"/>
</dbReference>
<dbReference type="RefSeq" id="WP_303491746.1">
    <property type="nucleotide sequence ID" value="NZ_JAUOPB010000003.1"/>
</dbReference>
<evidence type="ECO:0000256" key="1">
    <source>
        <dbReference type="ARBA" id="ARBA00023002"/>
    </source>
</evidence>
<evidence type="ECO:0000313" key="4">
    <source>
        <dbReference type="EMBL" id="MDO6421989.1"/>
    </source>
</evidence>
<feature type="domain" description="Gfo/Idh/MocA-like oxidoreductase N-terminal" evidence="2">
    <location>
        <begin position="8"/>
        <end position="128"/>
    </location>
</feature>
<dbReference type="InterPro" id="IPR000683">
    <property type="entry name" value="Gfo/Idh/MocA-like_OxRdtase_N"/>
</dbReference>
<organism evidence="4 5">
    <name type="scientific">Saccharophagus degradans</name>
    <dbReference type="NCBI Taxonomy" id="86304"/>
    <lineage>
        <taxon>Bacteria</taxon>
        <taxon>Pseudomonadati</taxon>
        <taxon>Pseudomonadota</taxon>
        <taxon>Gammaproteobacteria</taxon>
        <taxon>Cellvibrionales</taxon>
        <taxon>Cellvibrionaceae</taxon>
        <taxon>Saccharophagus</taxon>
    </lineage>
</organism>
<dbReference type="SUPFAM" id="SSF51735">
    <property type="entry name" value="NAD(P)-binding Rossmann-fold domains"/>
    <property type="match status" value="1"/>
</dbReference>
<evidence type="ECO:0000259" key="2">
    <source>
        <dbReference type="Pfam" id="PF01408"/>
    </source>
</evidence>
<accession>A0AAW7X3L0</accession>